<dbReference type="GO" id="GO:0005829">
    <property type="term" value="C:cytosol"/>
    <property type="evidence" value="ECO:0007669"/>
    <property type="project" value="TreeGrafter"/>
</dbReference>
<evidence type="ECO:0000256" key="3">
    <source>
        <dbReference type="ARBA" id="ARBA00012718"/>
    </source>
</evidence>
<evidence type="ECO:0000256" key="7">
    <source>
        <dbReference type="ARBA" id="ARBA00048768"/>
    </source>
</evidence>
<reference evidence="10" key="2">
    <citation type="journal article" date="2020" name="Nat. Commun.">
        <title>Large-scale genome sequencing of mycorrhizal fungi provides insights into the early evolution of symbiotic traits.</title>
        <authorList>
            <person name="Miyauchi S."/>
            <person name="Kiss E."/>
            <person name="Kuo A."/>
            <person name="Drula E."/>
            <person name="Kohler A."/>
            <person name="Sanchez-Garcia M."/>
            <person name="Morin E."/>
            <person name="Andreopoulos B."/>
            <person name="Barry K.W."/>
            <person name="Bonito G."/>
            <person name="Buee M."/>
            <person name="Carver A."/>
            <person name="Chen C."/>
            <person name="Cichocki N."/>
            <person name="Clum A."/>
            <person name="Culley D."/>
            <person name="Crous P.W."/>
            <person name="Fauchery L."/>
            <person name="Girlanda M."/>
            <person name="Hayes R.D."/>
            <person name="Keri Z."/>
            <person name="LaButti K."/>
            <person name="Lipzen A."/>
            <person name="Lombard V."/>
            <person name="Magnuson J."/>
            <person name="Maillard F."/>
            <person name="Murat C."/>
            <person name="Nolan M."/>
            <person name="Ohm R.A."/>
            <person name="Pangilinan J."/>
            <person name="Pereira M.F."/>
            <person name="Perotto S."/>
            <person name="Peter M."/>
            <person name="Pfister S."/>
            <person name="Riley R."/>
            <person name="Sitrit Y."/>
            <person name="Stielow J.B."/>
            <person name="Szollosi G."/>
            <person name="Zifcakova L."/>
            <person name="Stursova M."/>
            <person name="Spatafora J.W."/>
            <person name="Tedersoo L."/>
            <person name="Vaario L.M."/>
            <person name="Yamada A."/>
            <person name="Yan M."/>
            <person name="Wang P."/>
            <person name="Xu J."/>
            <person name="Bruns T."/>
            <person name="Baldrian P."/>
            <person name="Vilgalys R."/>
            <person name="Dunand C."/>
            <person name="Henrissat B."/>
            <person name="Grigoriev I.V."/>
            <person name="Hibbett D."/>
            <person name="Nagy L.G."/>
            <person name="Martin F.M."/>
        </authorList>
    </citation>
    <scope>NUCLEOTIDE SEQUENCE</scope>
    <source>
        <strain evidence="10">BED1</strain>
    </source>
</reference>
<dbReference type="EMBL" id="WHUW01000004">
    <property type="protein sequence ID" value="KAF8447478.1"/>
    <property type="molecule type" value="Genomic_DNA"/>
</dbReference>
<comment type="subunit">
    <text evidence="2 8">Monomer.</text>
</comment>
<protein>
    <recommendedName>
        <fullName evidence="4 8">Protein N-terminal glutamine amidohydrolase</fullName>
        <ecNumber evidence="3 8">3.5.1.122</ecNumber>
    </recommendedName>
    <alternativeName>
        <fullName evidence="6 8">Protein NH2-terminal glutamine deamidase</fullName>
    </alternativeName>
</protein>
<accession>A0AAD4GK86</accession>
<dbReference type="Proteomes" id="UP001194468">
    <property type="component" value="Unassembled WGS sequence"/>
</dbReference>
<organism evidence="10 11">
    <name type="scientific">Boletus edulis BED1</name>
    <dbReference type="NCBI Taxonomy" id="1328754"/>
    <lineage>
        <taxon>Eukaryota</taxon>
        <taxon>Fungi</taxon>
        <taxon>Dikarya</taxon>
        <taxon>Basidiomycota</taxon>
        <taxon>Agaricomycotina</taxon>
        <taxon>Agaricomycetes</taxon>
        <taxon>Agaricomycetidae</taxon>
        <taxon>Boletales</taxon>
        <taxon>Boletineae</taxon>
        <taxon>Boletaceae</taxon>
        <taxon>Boletoideae</taxon>
        <taxon>Boletus</taxon>
    </lineage>
</organism>
<dbReference type="PANTHER" id="PTHR13035:SF0">
    <property type="entry name" value="PROTEIN N-TERMINAL GLUTAMINE AMIDOHYDROLASE"/>
    <property type="match status" value="1"/>
</dbReference>
<evidence type="ECO:0000313" key="10">
    <source>
        <dbReference type="EMBL" id="KAF8447478.1"/>
    </source>
</evidence>
<sequence>MENTSTLPDCSNPVYTSCYCEENIYWLVKRFLTPSGDQQQWDVFAVFISNPARTVALWNQRVGSSRDTAIIWDYHVILALRERGQVHSPGRDIWIYDLDTCLPIPCHWSVYVGQTFPLGLDTLPQYQSRFRVIPGNVYLDNFASDRSHMLQVSQSNAAEETRYLSKPPSYPVICGPEARKHGTRHNLMTHFVSMAEDEQGFGTVMDFNNFTTWCSLSGPGY</sequence>
<dbReference type="Gene3D" id="3.10.620.10">
    <property type="entry name" value="Protein N-terminal glutamine amidohydrolase, alpha beta roll"/>
    <property type="match status" value="1"/>
</dbReference>
<comment type="catalytic activity">
    <reaction evidence="7 8">
        <text>N-terminal L-glutaminyl-[protein] + H2O = N-terminal L-glutamyl-[protein] + NH4(+)</text>
        <dbReference type="Rhea" id="RHEA:50680"/>
        <dbReference type="Rhea" id="RHEA-COMP:12668"/>
        <dbReference type="Rhea" id="RHEA-COMP:12777"/>
        <dbReference type="ChEBI" id="CHEBI:15377"/>
        <dbReference type="ChEBI" id="CHEBI:28938"/>
        <dbReference type="ChEBI" id="CHEBI:64721"/>
        <dbReference type="ChEBI" id="CHEBI:64722"/>
        <dbReference type="EC" id="3.5.1.122"/>
    </reaction>
</comment>
<reference evidence="10" key="1">
    <citation type="submission" date="2019-10" db="EMBL/GenBank/DDBJ databases">
        <authorList>
            <consortium name="DOE Joint Genome Institute"/>
            <person name="Kuo A."/>
            <person name="Miyauchi S."/>
            <person name="Kiss E."/>
            <person name="Drula E."/>
            <person name="Kohler A."/>
            <person name="Sanchez-Garcia M."/>
            <person name="Andreopoulos B."/>
            <person name="Barry K.W."/>
            <person name="Bonito G."/>
            <person name="Buee M."/>
            <person name="Carver A."/>
            <person name="Chen C."/>
            <person name="Cichocki N."/>
            <person name="Clum A."/>
            <person name="Culley D."/>
            <person name="Crous P.W."/>
            <person name="Fauchery L."/>
            <person name="Girlanda M."/>
            <person name="Hayes R."/>
            <person name="Keri Z."/>
            <person name="LaButti K."/>
            <person name="Lipzen A."/>
            <person name="Lombard V."/>
            <person name="Magnuson J."/>
            <person name="Maillard F."/>
            <person name="Morin E."/>
            <person name="Murat C."/>
            <person name="Nolan M."/>
            <person name="Ohm R."/>
            <person name="Pangilinan J."/>
            <person name="Pereira M."/>
            <person name="Perotto S."/>
            <person name="Peter M."/>
            <person name="Riley R."/>
            <person name="Sitrit Y."/>
            <person name="Stielow B."/>
            <person name="Szollosi G."/>
            <person name="Zifcakova L."/>
            <person name="Stursova M."/>
            <person name="Spatafora J.W."/>
            <person name="Tedersoo L."/>
            <person name="Vaario L.-M."/>
            <person name="Yamada A."/>
            <person name="Yan M."/>
            <person name="Wang P."/>
            <person name="Xu J."/>
            <person name="Bruns T."/>
            <person name="Baldrian P."/>
            <person name="Vilgalys R."/>
            <person name="Henrissat B."/>
            <person name="Grigoriev I.V."/>
            <person name="Hibbett D."/>
            <person name="Nagy L.G."/>
            <person name="Martin F.M."/>
        </authorList>
    </citation>
    <scope>NUCLEOTIDE SEQUENCE</scope>
    <source>
        <strain evidence="10">BED1</strain>
    </source>
</reference>
<evidence type="ECO:0000256" key="5">
    <source>
        <dbReference type="ARBA" id="ARBA00022801"/>
    </source>
</evidence>
<dbReference type="EC" id="3.5.1.122" evidence="3 8"/>
<dbReference type="AlphaFoldDB" id="A0AAD4GK86"/>
<evidence type="ECO:0000256" key="2">
    <source>
        <dbReference type="ARBA" id="ARBA00011245"/>
    </source>
</evidence>
<dbReference type="GO" id="GO:0070773">
    <property type="term" value="F:protein-N-terminal glutamine amidohydrolase activity"/>
    <property type="evidence" value="ECO:0007669"/>
    <property type="project" value="UniProtKB-UniRule"/>
</dbReference>
<comment type="caution">
    <text evidence="10">The sequence shown here is derived from an EMBL/GenBank/DDBJ whole genome shotgun (WGS) entry which is preliminary data.</text>
</comment>
<comment type="similarity">
    <text evidence="1 8">Belongs to the NTAQ1 family.</text>
</comment>
<evidence type="ECO:0000256" key="8">
    <source>
        <dbReference type="RuleBase" id="RU367082"/>
    </source>
</evidence>
<name>A0AAD4GK86_BOLED</name>
<keyword evidence="5 8" id="KW-0378">Hydrolase</keyword>
<dbReference type="InterPro" id="IPR023128">
    <property type="entry name" value="Prot_N_Gln_amidohydro_ab_roll"/>
</dbReference>
<evidence type="ECO:0000256" key="4">
    <source>
        <dbReference type="ARBA" id="ARBA00021247"/>
    </source>
</evidence>
<proteinExistence type="inferred from homology"/>
<evidence type="ECO:0000256" key="1">
    <source>
        <dbReference type="ARBA" id="ARBA00008985"/>
    </source>
</evidence>
<dbReference type="GO" id="GO:0008418">
    <property type="term" value="F:protein-N-terminal asparagine amidohydrolase activity"/>
    <property type="evidence" value="ECO:0007669"/>
    <property type="project" value="UniProtKB-UniRule"/>
</dbReference>
<dbReference type="GO" id="GO:0005634">
    <property type="term" value="C:nucleus"/>
    <property type="evidence" value="ECO:0007669"/>
    <property type="project" value="TreeGrafter"/>
</dbReference>
<evidence type="ECO:0000313" key="11">
    <source>
        <dbReference type="Proteomes" id="UP001194468"/>
    </source>
</evidence>
<dbReference type="PANTHER" id="PTHR13035">
    <property type="entry name" value="PROTEIN N-TERMINAL GLUTAMINE AMIDOHYDROLASE"/>
    <property type="match status" value="1"/>
</dbReference>
<dbReference type="InterPro" id="IPR039733">
    <property type="entry name" value="NTAQ1"/>
</dbReference>
<evidence type="ECO:0000256" key="6">
    <source>
        <dbReference type="ARBA" id="ARBA00029677"/>
    </source>
</evidence>
<dbReference type="Pfam" id="PF09764">
    <property type="entry name" value="Nt_Gln_amidase"/>
    <property type="match status" value="1"/>
</dbReference>
<dbReference type="InterPro" id="IPR037132">
    <property type="entry name" value="N_Gln_amidohydro_ab_roll_sf"/>
</dbReference>
<comment type="function">
    <text evidence="8">Mediates the side-chain deamidation of N-terminal glutamine residues to glutamate, an important step in N-end rule pathway of protein degradation. Conversion of the resulting N-terminal glutamine to glutamate renders the protein susceptible to arginylation, polyubiquitination and degradation as specified by the N-end rule. Does not act on substrates with internal or C-terminal glutamine and does not act on non-glutamine residues in any position.</text>
</comment>
<keyword evidence="11" id="KW-1185">Reference proteome</keyword>
<feature type="domain" description="Protein N-terminal glutamine amidohydrolase alpha beta roll" evidence="9">
    <location>
        <begin position="15"/>
        <end position="211"/>
    </location>
</feature>
<gene>
    <name evidence="10" type="ORF">L210DRAFT_3389984</name>
</gene>
<evidence type="ECO:0000259" key="9">
    <source>
        <dbReference type="Pfam" id="PF09764"/>
    </source>
</evidence>